<dbReference type="FunFam" id="3.40.33.10:FF:000006">
    <property type="entry name" value="Putative pathogenesis-related protein 1"/>
    <property type="match status" value="1"/>
</dbReference>
<name>A0A8J5HI89_ZINOF</name>
<protein>
    <recommendedName>
        <fullName evidence="5">SCP domain-containing protein</fullName>
    </recommendedName>
</protein>
<dbReference type="PROSITE" id="PS01009">
    <property type="entry name" value="CRISP_1"/>
    <property type="match status" value="1"/>
</dbReference>
<evidence type="ECO:0000256" key="2">
    <source>
        <dbReference type="ARBA" id="ARBA00022729"/>
    </source>
</evidence>
<evidence type="ECO:0000259" key="5">
    <source>
        <dbReference type="SMART" id="SM00198"/>
    </source>
</evidence>
<dbReference type="InterPro" id="IPR001283">
    <property type="entry name" value="CRISP-related"/>
</dbReference>
<feature type="domain" description="SCP" evidence="5">
    <location>
        <begin position="34"/>
        <end position="166"/>
    </location>
</feature>
<feature type="chain" id="PRO_5035194808" description="SCP domain-containing protein" evidence="4">
    <location>
        <begin position="28"/>
        <end position="170"/>
    </location>
</feature>
<evidence type="ECO:0000313" key="6">
    <source>
        <dbReference type="EMBL" id="KAG6529014.1"/>
    </source>
</evidence>
<keyword evidence="7" id="KW-1185">Reference proteome</keyword>
<accession>A0A8J5HI89</accession>
<comment type="similarity">
    <text evidence="1">Belongs to the CRISP family.</text>
</comment>
<dbReference type="GO" id="GO:0098542">
    <property type="term" value="P:defense response to other organism"/>
    <property type="evidence" value="ECO:0007669"/>
    <property type="project" value="UniProtKB-ARBA"/>
</dbReference>
<evidence type="ECO:0000256" key="3">
    <source>
        <dbReference type="ARBA" id="ARBA00023157"/>
    </source>
</evidence>
<dbReference type="EMBL" id="JACMSC010000003">
    <property type="protein sequence ID" value="KAG6529014.1"/>
    <property type="molecule type" value="Genomic_DNA"/>
</dbReference>
<gene>
    <name evidence="6" type="ORF">ZIOFF_011206</name>
</gene>
<dbReference type="CDD" id="cd05381">
    <property type="entry name" value="CAP_PR-1"/>
    <property type="match status" value="1"/>
</dbReference>
<dbReference type="AlphaFoldDB" id="A0A8J5HI89"/>
<evidence type="ECO:0000313" key="7">
    <source>
        <dbReference type="Proteomes" id="UP000734854"/>
    </source>
</evidence>
<proteinExistence type="inferred from homology"/>
<feature type="signal peptide" evidence="4">
    <location>
        <begin position="1"/>
        <end position="27"/>
    </location>
</feature>
<sequence>MVNSKVPFSLLLVVGFLLCCGQVQVGARRRPRPAAATQFLRSQNAARAAVGLPPLSWDARLARYAAAYAGARRRDCALVHSSGPYGENIFWGSGARWRPAQAAAAWVRERRWYHYGSNSCSGRECGHYTQIVWRSTRRLGCAMVDCSARRGVFAVCEYDPPGNYIGEKPY</sequence>
<dbReference type="InterPro" id="IPR014044">
    <property type="entry name" value="CAP_dom"/>
</dbReference>
<evidence type="ECO:0000256" key="1">
    <source>
        <dbReference type="ARBA" id="ARBA00009923"/>
    </source>
</evidence>
<dbReference type="Pfam" id="PF00188">
    <property type="entry name" value="CAP"/>
    <property type="match status" value="1"/>
</dbReference>
<dbReference type="InterPro" id="IPR018244">
    <property type="entry name" value="Allrgn_V5/Tpx1_CS"/>
</dbReference>
<comment type="caution">
    <text evidence="6">The sequence shown here is derived from an EMBL/GenBank/DDBJ whole genome shotgun (WGS) entry which is preliminary data.</text>
</comment>
<reference evidence="6 7" key="1">
    <citation type="submission" date="2020-08" db="EMBL/GenBank/DDBJ databases">
        <title>Plant Genome Project.</title>
        <authorList>
            <person name="Zhang R.-G."/>
        </authorList>
    </citation>
    <scope>NUCLEOTIDE SEQUENCE [LARGE SCALE GENOMIC DNA]</scope>
    <source>
        <tissue evidence="6">Rhizome</tissue>
    </source>
</reference>
<dbReference type="OrthoDB" id="337038at2759"/>
<keyword evidence="2 4" id="KW-0732">Signal</keyword>
<dbReference type="GO" id="GO:0005576">
    <property type="term" value="C:extracellular region"/>
    <property type="evidence" value="ECO:0007669"/>
    <property type="project" value="InterPro"/>
</dbReference>
<evidence type="ECO:0000256" key="4">
    <source>
        <dbReference type="SAM" id="SignalP"/>
    </source>
</evidence>
<dbReference type="Proteomes" id="UP000734854">
    <property type="component" value="Unassembled WGS sequence"/>
</dbReference>
<dbReference type="SMART" id="SM00198">
    <property type="entry name" value="SCP"/>
    <property type="match status" value="1"/>
</dbReference>
<organism evidence="6 7">
    <name type="scientific">Zingiber officinale</name>
    <name type="common">Ginger</name>
    <name type="synonym">Amomum zingiber</name>
    <dbReference type="NCBI Taxonomy" id="94328"/>
    <lineage>
        <taxon>Eukaryota</taxon>
        <taxon>Viridiplantae</taxon>
        <taxon>Streptophyta</taxon>
        <taxon>Embryophyta</taxon>
        <taxon>Tracheophyta</taxon>
        <taxon>Spermatophyta</taxon>
        <taxon>Magnoliopsida</taxon>
        <taxon>Liliopsida</taxon>
        <taxon>Zingiberales</taxon>
        <taxon>Zingiberaceae</taxon>
        <taxon>Zingiber</taxon>
    </lineage>
</organism>
<dbReference type="PANTHER" id="PTHR10334">
    <property type="entry name" value="CYSTEINE-RICH SECRETORY PROTEIN-RELATED"/>
    <property type="match status" value="1"/>
</dbReference>
<keyword evidence="3" id="KW-1015">Disulfide bond</keyword>